<keyword evidence="6 7" id="KW-0472">Membrane</keyword>
<feature type="transmembrane region" description="Helical" evidence="7">
    <location>
        <begin position="541"/>
        <end position="558"/>
    </location>
</feature>
<evidence type="ECO:0000256" key="3">
    <source>
        <dbReference type="ARBA" id="ARBA00022679"/>
    </source>
</evidence>
<evidence type="ECO:0000256" key="5">
    <source>
        <dbReference type="ARBA" id="ARBA00022989"/>
    </source>
</evidence>
<dbReference type="Pfam" id="PF13632">
    <property type="entry name" value="Glyco_trans_2_3"/>
    <property type="match status" value="1"/>
</dbReference>
<keyword evidence="3" id="KW-0808">Transferase</keyword>
<comment type="subcellular location">
    <subcellularLocation>
        <location evidence="1">Membrane</location>
        <topology evidence="1">Multi-pass membrane protein</topology>
    </subcellularLocation>
</comment>
<evidence type="ECO:0000256" key="6">
    <source>
        <dbReference type="ARBA" id="ARBA00023136"/>
    </source>
</evidence>
<sequence>MQFRPDPLTRPSETFRQAILTGRRRTKYRMVISAWVVCAAFFWLWWLRPEHNIGWGRYLLVSACLFWIFFLQAYFLAMFMRAQQVAKNFAVTGDWRVAMVVTKAPAEPFEVVRETLLAMLAQDVAHDTWLADEDPQPAAVAWCEANGVKISTRKGVEAYHQAHWPRRTRCKEGNLAYFYDHYGYEQYDIVAQLDADHVPQPGYLREMLRPFADPNIGYVSAPSICSQNAEMSWAARTRLHAEAMFHGVLQAGYSNGWAPMCIGSHYAVRTKALRQIGGLGPELAEDHSTSMLMNAAGWRGMHAMDAIAIGQGPANLSDLVTQEFQWSRSLLTLLLSHTPRYLRTLPARQKFQFVFSQLWYPIFAVFMATLFVMPICALLFDVRFVGVMYPAFVAHILPTVIMLLLLAYLVRADKMFRPYDAKILGWEKALFAALQWPWVLWGCVMALRDKLTGNFVDFRVTPKGEAASSVVPWSVLAPYFVLALVSLLPVIFAKDVSQAAGFYIFALVNAAIYTSLFAIIVVNHLRENPMLHRRVTGTLGAQFGCIAVLTAAIGYGTVAQGSDAIIALATTGGEVRFIQSGFVVAGAGQGRRGQVHVSYNSNWLSDLISNMDIRKGK</sequence>
<name>A0A1H3BKS8_9RHOB</name>
<evidence type="ECO:0000256" key="1">
    <source>
        <dbReference type="ARBA" id="ARBA00004141"/>
    </source>
</evidence>
<feature type="transmembrane region" description="Helical" evidence="7">
    <location>
        <begin position="429"/>
        <end position="447"/>
    </location>
</feature>
<dbReference type="PANTHER" id="PTHR43867">
    <property type="entry name" value="CELLULOSE SYNTHASE CATALYTIC SUBUNIT A [UDP-FORMING]"/>
    <property type="match status" value="1"/>
</dbReference>
<organism evidence="9 10">
    <name type="scientific">Litoreibacter albidus</name>
    <dbReference type="NCBI Taxonomy" id="670155"/>
    <lineage>
        <taxon>Bacteria</taxon>
        <taxon>Pseudomonadati</taxon>
        <taxon>Pseudomonadota</taxon>
        <taxon>Alphaproteobacteria</taxon>
        <taxon>Rhodobacterales</taxon>
        <taxon>Roseobacteraceae</taxon>
        <taxon>Litoreibacter</taxon>
    </lineage>
</organism>
<dbReference type="RefSeq" id="WP_089947906.1">
    <property type="nucleotide sequence ID" value="NZ_FNOI01000007.1"/>
</dbReference>
<accession>A0A1H3BKS8</accession>
<feature type="domain" description="Glycosyltransferase 2-like" evidence="8">
    <location>
        <begin position="189"/>
        <end position="390"/>
    </location>
</feature>
<reference evidence="10" key="1">
    <citation type="submission" date="2016-10" db="EMBL/GenBank/DDBJ databases">
        <authorList>
            <person name="Varghese N."/>
            <person name="Submissions S."/>
        </authorList>
    </citation>
    <scope>NUCLEOTIDE SEQUENCE [LARGE SCALE GENOMIC DNA]</scope>
    <source>
        <strain evidence="10">DSM 26922</strain>
    </source>
</reference>
<feature type="transmembrane region" description="Helical" evidence="7">
    <location>
        <begin position="386"/>
        <end position="409"/>
    </location>
</feature>
<keyword evidence="4 7" id="KW-0812">Transmembrane</keyword>
<evidence type="ECO:0000256" key="4">
    <source>
        <dbReference type="ARBA" id="ARBA00022692"/>
    </source>
</evidence>
<dbReference type="STRING" id="670155.SAMN04488001_3183"/>
<keyword evidence="5 7" id="KW-1133">Transmembrane helix</keyword>
<evidence type="ECO:0000259" key="8">
    <source>
        <dbReference type="Pfam" id="PF13632"/>
    </source>
</evidence>
<dbReference type="EMBL" id="FNOI01000007">
    <property type="protein sequence ID" value="SDX42507.1"/>
    <property type="molecule type" value="Genomic_DNA"/>
</dbReference>
<dbReference type="InterPro" id="IPR001173">
    <property type="entry name" value="Glyco_trans_2-like"/>
</dbReference>
<feature type="transmembrane region" description="Helical" evidence="7">
    <location>
        <begin position="358"/>
        <end position="380"/>
    </location>
</feature>
<dbReference type="GO" id="GO:0016758">
    <property type="term" value="F:hexosyltransferase activity"/>
    <property type="evidence" value="ECO:0007669"/>
    <property type="project" value="TreeGrafter"/>
</dbReference>
<dbReference type="PANTHER" id="PTHR43867:SF2">
    <property type="entry name" value="CELLULOSE SYNTHASE CATALYTIC SUBUNIT A [UDP-FORMING]"/>
    <property type="match status" value="1"/>
</dbReference>
<gene>
    <name evidence="9" type="ORF">SAMN04488001_3183</name>
</gene>
<keyword evidence="2" id="KW-0328">Glycosyltransferase</keyword>
<dbReference type="InterPro" id="IPR029044">
    <property type="entry name" value="Nucleotide-diphossugar_trans"/>
</dbReference>
<dbReference type="SUPFAM" id="SSF53448">
    <property type="entry name" value="Nucleotide-diphospho-sugar transferases"/>
    <property type="match status" value="1"/>
</dbReference>
<feature type="transmembrane region" description="Helical" evidence="7">
    <location>
        <begin position="500"/>
        <end position="521"/>
    </location>
</feature>
<evidence type="ECO:0000256" key="7">
    <source>
        <dbReference type="SAM" id="Phobius"/>
    </source>
</evidence>
<feature type="transmembrane region" description="Helical" evidence="7">
    <location>
        <begin position="28"/>
        <end position="46"/>
    </location>
</feature>
<dbReference type="InterPro" id="IPR050321">
    <property type="entry name" value="Glycosyltr_2/OpgH_subfam"/>
</dbReference>
<proteinExistence type="predicted"/>
<dbReference type="Gene3D" id="3.90.550.10">
    <property type="entry name" value="Spore Coat Polysaccharide Biosynthesis Protein SpsA, Chain A"/>
    <property type="match status" value="1"/>
</dbReference>
<evidence type="ECO:0000313" key="10">
    <source>
        <dbReference type="Proteomes" id="UP000199441"/>
    </source>
</evidence>
<dbReference type="GO" id="GO:0005886">
    <property type="term" value="C:plasma membrane"/>
    <property type="evidence" value="ECO:0007669"/>
    <property type="project" value="TreeGrafter"/>
</dbReference>
<feature type="transmembrane region" description="Helical" evidence="7">
    <location>
        <begin position="58"/>
        <end position="77"/>
    </location>
</feature>
<dbReference type="AlphaFoldDB" id="A0A1H3BKS8"/>
<dbReference type="OrthoDB" id="9806824at2"/>
<evidence type="ECO:0000256" key="2">
    <source>
        <dbReference type="ARBA" id="ARBA00022676"/>
    </source>
</evidence>
<dbReference type="Proteomes" id="UP000199441">
    <property type="component" value="Unassembled WGS sequence"/>
</dbReference>
<keyword evidence="10" id="KW-1185">Reference proteome</keyword>
<evidence type="ECO:0000313" key="9">
    <source>
        <dbReference type="EMBL" id="SDX42507.1"/>
    </source>
</evidence>
<protein>
    <submittedName>
        <fullName evidence="9">Cellulose synthase (UDP-forming)</fullName>
    </submittedName>
</protein>
<feature type="transmembrane region" description="Helical" evidence="7">
    <location>
        <begin position="470"/>
        <end position="493"/>
    </location>
</feature>